<protein>
    <submittedName>
        <fullName evidence="3">Uncharacterized protein</fullName>
    </submittedName>
</protein>
<evidence type="ECO:0000313" key="3">
    <source>
        <dbReference type="EMBL" id="QIZ69467.1"/>
    </source>
</evidence>
<keyword evidence="2" id="KW-1133">Transmembrane helix</keyword>
<feature type="region of interest" description="Disordered" evidence="1">
    <location>
        <begin position="406"/>
        <end position="448"/>
    </location>
</feature>
<name>A0A6H1TTJ6_9CYAN</name>
<gene>
    <name evidence="3" type="ORF">HCG48_01750</name>
</gene>
<sequence length="536" mass="59944">MNIPIILDLAISLIFIYLIVSLLASEIQEIITTLLQWRAEHLKKSIEVLLAGSSERTKSKEVQELADRLYAHPLINNLNQEAVGVLAMGFRKVSQTFGTAYHKLTGTKSVFGHQKSGPSYIPASNFAATLMDTLKISDIAHVITEERLDEYKHQNLKELVSIFKHANFTESSRSSLERELKLLGRSFDKIVTDFKEDRISLSIALDSMDRKLQLFIENCQIFLPQEGPQGEWFLMQVRQFHREHYGDLEKQVIFNQLKPSASQTIDIIRRKQAGYEQIVKSLQDRDSATYQGIESLVDSLPESLKESLGTLAKRVRTENADVAQEMAQLQYEIETWFDRSMDRATGVYKRNARGIAILIGIVVAVIANADTLYIISNLSKDSVLRATVTQYSDSLIEQNLRTASWPAGNLSNPTAPPPGQAPGARGVPAGSGGNPSESMPTAQTGLTPQTIDQIKRDVRQSLDDISLPLGWGQYNVEQQLTDEQKWPVPYIRRVLGWVISGLAISMGSSFWFDLLSKVVNIRNAGKPSFPPSNNSR</sequence>
<dbReference type="EMBL" id="CP051167">
    <property type="protein sequence ID" value="QIZ69467.1"/>
    <property type="molecule type" value="Genomic_DNA"/>
</dbReference>
<dbReference type="AlphaFoldDB" id="A0A6H1TTJ6"/>
<accession>A0A6H1TTJ6</accession>
<keyword evidence="2" id="KW-0812">Transmembrane</keyword>
<evidence type="ECO:0000256" key="1">
    <source>
        <dbReference type="SAM" id="MobiDB-lite"/>
    </source>
</evidence>
<feature type="transmembrane region" description="Helical" evidence="2">
    <location>
        <begin position="5"/>
        <end position="24"/>
    </location>
</feature>
<keyword evidence="2" id="KW-0472">Membrane</keyword>
<keyword evidence="4" id="KW-1185">Reference proteome</keyword>
<dbReference type="KEGG" id="oxy:HCG48_01750"/>
<evidence type="ECO:0000313" key="4">
    <source>
        <dbReference type="Proteomes" id="UP000500857"/>
    </source>
</evidence>
<feature type="transmembrane region" description="Helical" evidence="2">
    <location>
        <begin position="355"/>
        <end position="375"/>
    </location>
</feature>
<feature type="compositionally biased region" description="Polar residues" evidence="1">
    <location>
        <begin position="434"/>
        <end position="448"/>
    </location>
</feature>
<dbReference type="RefSeq" id="WP_168567624.1">
    <property type="nucleotide sequence ID" value="NZ_CP051167.1"/>
</dbReference>
<dbReference type="Proteomes" id="UP000500857">
    <property type="component" value="Chromosome"/>
</dbReference>
<proteinExistence type="predicted"/>
<organism evidence="3 4">
    <name type="scientific">Oxynema aestuarii AP17</name>
    <dbReference type="NCBI Taxonomy" id="2064643"/>
    <lineage>
        <taxon>Bacteria</taxon>
        <taxon>Bacillati</taxon>
        <taxon>Cyanobacteriota</taxon>
        <taxon>Cyanophyceae</taxon>
        <taxon>Oscillatoriophycideae</taxon>
        <taxon>Oscillatoriales</taxon>
        <taxon>Oscillatoriaceae</taxon>
        <taxon>Oxynema</taxon>
        <taxon>Oxynema aestuarii</taxon>
    </lineage>
</organism>
<evidence type="ECO:0000256" key="2">
    <source>
        <dbReference type="SAM" id="Phobius"/>
    </source>
</evidence>
<reference evidence="3 4" key="1">
    <citation type="submission" date="2020-04" db="EMBL/GenBank/DDBJ databases">
        <authorList>
            <person name="Basu S."/>
            <person name="Maruthanayagam V."/>
            <person name="Chakraborty S."/>
            <person name="Pramanik A."/>
            <person name="Mukherjee J."/>
            <person name="Brink B."/>
        </authorList>
    </citation>
    <scope>NUCLEOTIDE SEQUENCE [LARGE SCALE GENOMIC DNA]</scope>
    <source>
        <strain evidence="3 4">AP17</strain>
    </source>
</reference>